<dbReference type="InterPro" id="IPR020081">
    <property type="entry name" value="SsrA-bd_prot_CS"/>
</dbReference>
<proteinExistence type="inferred from homology"/>
<dbReference type="PROSITE" id="PS01317">
    <property type="entry name" value="SSRP"/>
    <property type="match status" value="1"/>
</dbReference>
<accession>A0A150WSR4</accession>
<sequence>MSNILIIQENKKARFDYTIVETFEAGLVLTGSEVKSLRAKDVVLKDSYIAFRGDEAFLQNAHIAEYKASSYNNHVPERLRKLLLNRKELDEIYGALREKGYSCVPLKIYFKQGRAKLEIALVKGKKTHDKREAIKKRDVSDQIRSNLRRSR</sequence>
<comment type="similarity">
    <text evidence="3">Belongs to the SmpB family.</text>
</comment>
<dbReference type="GO" id="GO:0005829">
    <property type="term" value="C:cytosol"/>
    <property type="evidence" value="ECO:0007669"/>
    <property type="project" value="TreeGrafter"/>
</dbReference>
<dbReference type="PANTHER" id="PTHR30308">
    <property type="entry name" value="TMRNA-BINDING COMPONENT OF TRANS-TRANSLATION TAGGING COMPLEX"/>
    <property type="match status" value="1"/>
</dbReference>
<evidence type="ECO:0000256" key="3">
    <source>
        <dbReference type="HAMAP-Rule" id="MF_00023"/>
    </source>
</evidence>
<dbReference type="Gene3D" id="2.40.280.10">
    <property type="match status" value="1"/>
</dbReference>
<dbReference type="EMBL" id="LUKE01000001">
    <property type="protein sequence ID" value="KYG67245.1"/>
    <property type="molecule type" value="Genomic_DNA"/>
</dbReference>
<comment type="subcellular location">
    <subcellularLocation>
        <location evidence="3">Cytoplasm</location>
    </subcellularLocation>
    <text evidence="3">The tmRNA-SmpB complex associates with stalled 70S ribosomes.</text>
</comment>
<dbReference type="GO" id="GO:0070929">
    <property type="term" value="P:trans-translation"/>
    <property type="evidence" value="ECO:0007669"/>
    <property type="project" value="UniProtKB-UniRule"/>
</dbReference>
<protein>
    <recommendedName>
        <fullName evidence="3">SsrA-binding protein</fullName>
    </recommendedName>
    <alternativeName>
        <fullName evidence="3">Small protein B</fullName>
    </alternativeName>
</protein>
<keyword evidence="1 3" id="KW-0963">Cytoplasm</keyword>
<dbReference type="PANTHER" id="PTHR30308:SF2">
    <property type="entry name" value="SSRA-BINDING PROTEIN"/>
    <property type="match status" value="1"/>
</dbReference>
<evidence type="ECO:0000256" key="1">
    <source>
        <dbReference type="ARBA" id="ARBA00022490"/>
    </source>
</evidence>
<dbReference type="Pfam" id="PF01668">
    <property type="entry name" value="SmpB"/>
    <property type="match status" value="1"/>
</dbReference>
<dbReference type="SUPFAM" id="SSF74982">
    <property type="entry name" value="Small protein B (SmpB)"/>
    <property type="match status" value="1"/>
</dbReference>
<dbReference type="NCBIfam" id="NF003843">
    <property type="entry name" value="PRK05422.1"/>
    <property type="match status" value="1"/>
</dbReference>
<name>A0A150WSR4_BDEBC</name>
<gene>
    <name evidence="3" type="primary">smpB</name>
    <name evidence="4" type="ORF">AZI86_09575</name>
</gene>
<dbReference type="CDD" id="cd09294">
    <property type="entry name" value="SmpB"/>
    <property type="match status" value="1"/>
</dbReference>
<evidence type="ECO:0000313" key="5">
    <source>
        <dbReference type="Proteomes" id="UP000075320"/>
    </source>
</evidence>
<evidence type="ECO:0000313" key="4">
    <source>
        <dbReference type="EMBL" id="KYG67245.1"/>
    </source>
</evidence>
<dbReference type="GO" id="GO:0070930">
    <property type="term" value="P:trans-translation-dependent protein tagging"/>
    <property type="evidence" value="ECO:0007669"/>
    <property type="project" value="TreeGrafter"/>
</dbReference>
<keyword evidence="2 3" id="KW-0694">RNA-binding</keyword>
<dbReference type="OrthoDB" id="5294250at2"/>
<reference evidence="4 5" key="1">
    <citation type="submission" date="2016-03" db="EMBL/GenBank/DDBJ databases">
        <authorList>
            <person name="Ploux O."/>
        </authorList>
    </citation>
    <scope>NUCLEOTIDE SEQUENCE [LARGE SCALE GENOMIC DNA]</scope>
    <source>
        <strain evidence="4 5">R0</strain>
    </source>
</reference>
<dbReference type="AlphaFoldDB" id="A0A150WSR4"/>
<organism evidence="4 5">
    <name type="scientific">Bdellovibrio bacteriovorus</name>
    <dbReference type="NCBI Taxonomy" id="959"/>
    <lineage>
        <taxon>Bacteria</taxon>
        <taxon>Pseudomonadati</taxon>
        <taxon>Bdellovibrionota</taxon>
        <taxon>Bdellovibrionia</taxon>
        <taxon>Bdellovibrionales</taxon>
        <taxon>Pseudobdellovibrionaceae</taxon>
        <taxon>Bdellovibrio</taxon>
    </lineage>
</organism>
<dbReference type="InterPro" id="IPR000037">
    <property type="entry name" value="SsrA-bd_prot"/>
</dbReference>
<comment type="function">
    <text evidence="3">Required for rescue of stalled ribosomes mediated by trans-translation. Binds to transfer-messenger RNA (tmRNA), required for stable association of tmRNA with ribosomes. tmRNA and SmpB together mimic tRNA shape, replacing the anticodon stem-loop with SmpB. tmRNA is encoded by the ssrA gene; the 2 termini fold to resemble tRNA(Ala) and it encodes a 'tag peptide', a short internal open reading frame. During trans-translation Ala-aminoacylated tmRNA acts like a tRNA, entering the A-site of stalled ribosomes, displacing the stalled mRNA. The ribosome then switches to translate the ORF on the tmRNA; the nascent peptide is terminated with the 'tag peptide' encoded by the tmRNA and targeted for degradation. The ribosome is freed to recommence translation, which seems to be the essential function of trans-translation.</text>
</comment>
<dbReference type="GO" id="GO:0003723">
    <property type="term" value="F:RNA binding"/>
    <property type="evidence" value="ECO:0007669"/>
    <property type="project" value="UniProtKB-UniRule"/>
</dbReference>
<evidence type="ECO:0000256" key="2">
    <source>
        <dbReference type="ARBA" id="ARBA00022884"/>
    </source>
</evidence>
<dbReference type="Proteomes" id="UP000075320">
    <property type="component" value="Unassembled WGS sequence"/>
</dbReference>
<dbReference type="HAMAP" id="MF_00023">
    <property type="entry name" value="SmpB"/>
    <property type="match status" value="1"/>
</dbReference>
<comment type="caution">
    <text evidence="4">The sequence shown here is derived from an EMBL/GenBank/DDBJ whole genome shotgun (WGS) entry which is preliminary data.</text>
</comment>
<keyword evidence="5" id="KW-1185">Reference proteome</keyword>
<dbReference type="InterPro" id="IPR023620">
    <property type="entry name" value="SmpB"/>
</dbReference>
<dbReference type="NCBIfam" id="TIGR00086">
    <property type="entry name" value="smpB"/>
    <property type="match status" value="1"/>
</dbReference>